<dbReference type="PROSITE" id="PS51708">
    <property type="entry name" value="CHAD"/>
    <property type="match status" value="1"/>
</dbReference>
<dbReference type="EMBL" id="LMAR01000001">
    <property type="protein sequence ID" value="KQK32472.1"/>
    <property type="molecule type" value="Genomic_DNA"/>
</dbReference>
<reference evidence="2 3" key="1">
    <citation type="submission" date="2015-10" db="EMBL/GenBank/DDBJ databases">
        <title>Draft genome of Bosea thiooxidans.</title>
        <authorList>
            <person name="Wang X."/>
        </authorList>
    </citation>
    <scope>NUCLEOTIDE SEQUENCE [LARGE SCALE GENOMIC DNA]</scope>
    <source>
        <strain evidence="2 3">CGMCC 9174</strain>
    </source>
</reference>
<sequence>MPIECRCEAEPSMAKADASEPAAEAAMMRRWARHWLRSCRQMPVRALAVLDRGAPSLEKRVHEFRRLMKAWRALLRLAPARLAEGAGEVRADIGRLRRAFGAARDATVIAAALKRVGFERIPPAEEAAVEAGKLLREQGDAVRAELRRLSAAMEQWSVAGETGDFLVLAYRRSYRRARRGARRDPRRMGLKRLHRWRSAVVDLGYQCGFFQSSGSARLRKQAEAAERLRTHLGHVFDLDLARNYLAGAPAGEDDARVLHRIEREIGKRRQKAARLADRLLDRRPRSAGAHLRTAMECNPPPRTRLA</sequence>
<evidence type="ECO:0000313" key="2">
    <source>
        <dbReference type="EMBL" id="KQK32472.1"/>
    </source>
</evidence>
<protein>
    <recommendedName>
        <fullName evidence="1">CHAD domain-containing protein</fullName>
    </recommendedName>
</protein>
<dbReference type="AlphaFoldDB" id="A0A0Q3IC96"/>
<name>A0A0Q3IC96_9HYPH</name>
<dbReference type="STRING" id="53254.SAMN05660750_03285"/>
<dbReference type="InterPro" id="IPR007899">
    <property type="entry name" value="CHAD_dom"/>
</dbReference>
<dbReference type="Pfam" id="PF05235">
    <property type="entry name" value="CHAD"/>
    <property type="match status" value="1"/>
</dbReference>
<dbReference type="InterPro" id="IPR038186">
    <property type="entry name" value="CHAD_dom_sf"/>
</dbReference>
<comment type="caution">
    <text evidence="2">The sequence shown here is derived from an EMBL/GenBank/DDBJ whole genome shotgun (WGS) entry which is preliminary data.</text>
</comment>
<dbReference type="Proteomes" id="UP000051562">
    <property type="component" value="Unassembled WGS sequence"/>
</dbReference>
<organism evidence="2 3">
    <name type="scientific">Bosea thiooxidans</name>
    <dbReference type="NCBI Taxonomy" id="53254"/>
    <lineage>
        <taxon>Bacteria</taxon>
        <taxon>Pseudomonadati</taxon>
        <taxon>Pseudomonadota</taxon>
        <taxon>Alphaproteobacteria</taxon>
        <taxon>Hyphomicrobiales</taxon>
        <taxon>Boseaceae</taxon>
        <taxon>Bosea</taxon>
    </lineage>
</organism>
<accession>A0A0Q3IC96</accession>
<dbReference type="SMART" id="SM00880">
    <property type="entry name" value="CHAD"/>
    <property type="match status" value="1"/>
</dbReference>
<evidence type="ECO:0000313" key="3">
    <source>
        <dbReference type="Proteomes" id="UP000051562"/>
    </source>
</evidence>
<keyword evidence="3" id="KW-1185">Reference proteome</keyword>
<dbReference type="Gene3D" id="1.40.20.10">
    <property type="entry name" value="CHAD domain"/>
    <property type="match status" value="1"/>
</dbReference>
<feature type="domain" description="CHAD" evidence="1">
    <location>
        <begin position="17"/>
        <end position="285"/>
    </location>
</feature>
<gene>
    <name evidence="2" type="ORF">ARD30_01450</name>
</gene>
<evidence type="ECO:0000259" key="1">
    <source>
        <dbReference type="PROSITE" id="PS51708"/>
    </source>
</evidence>
<proteinExistence type="predicted"/>